<dbReference type="EMBL" id="ASHM01162905">
    <property type="protein sequence ID" value="PNX64210.1"/>
    <property type="molecule type" value="Genomic_DNA"/>
</dbReference>
<protein>
    <submittedName>
        <fullName evidence="1">Uncharacterized protein</fullName>
    </submittedName>
</protein>
<name>A0A2K3KD51_TRIPR</name>
<accession>A0A2K3KD51</accession>
<dbReference type="AlphaFoldDB" id="A0A2K3KD51"/>
<dbReference type="Proteomes" id="UP000236291">
    <property type="component" value="Unassembled WGS sequence"/>
</dbReference>
<reference evidence="1 2" key="2">
    <citation type="journal article" date="2017" name="Front. Plant Sci.">
        <title>Gene Classification and Mining of Molecular Markers Useful in Red Clover (Trifolium pratense) Breeding.</title>
        <authorList>
            <person name="Istvanek J."/>
            <person name="Dluhosova J."/>
            <person name="Dluhos P."/>
            <person name="Patkova L."/>
            <person name="Nedelnik J."/>
            <person name="Repkova J."/>
        </authorList>
    </citation>
    <scope>NUCLEOTIDE SEQUENCE [LARGE SCALE GENOMIC DNA]</scope>
    <source>
        <strain evidence="2">cv. Tatra</strain>
        <tissue evidence="1">Young leaves</tissue>
    </source>
</reference>
<gene>
    <name evidence="1" type="ORF">L195_g062004</name>
</gene>
<evidence type="ECO:0000313" key="1">
    <source>
        <dbReference type="EMBL" id="PNX64210.1"/>
    </source>
</evidence>
<proteinExistence type="predicted"/>
<reference evidence="1 2" key="1">
    <citation type="journal article" date="2014" name="Am. J. Bot.">
        <title>Genome assembly and annotation for red clover (Trifolium pratense; Fabaceae).</title>
        <authorList>
            <person name="Istvanek J."/>
            <person name="Jaros M."/>
            <person name="Krenek A."/>
            <person name="Repkova J."/>
        </authorList>
    </citation>
    <scope>NUCLEOTIDE SEQUENCE [LARGE SCALE GENOMIC DNA]</scope>
    <source>
        <strain evidence="2">cv. Tatra</strain>
        <tissue evidence="1">Young leaves</tissue>
    </source>
</reference>
<organism evidence="1 2">
    <name type="scientific">Trifolium pratense</name>
    <name type="common">Red clover</name>
    <dbReference type="NCBI Taxonomy" id="57577"/>
    <lineage>
        <taxon>Eukaryota</taxon>
        <taxon>Viridiplantae</taxon>
        <taxon>Streptophyta</taxon>
        <taxon>Embryophyta</taxon>
        <taxon>Tracheophyta</taxon>
        <taxon>Spermatophyta</taxon>
        <taxon>Magnoliopsida</taxon>
        <taxon>eudicotyledons</taxon>
        <taxon>Gunneridae</taxon>
        <taxon>Pentapetalae</taxon>
        <taxon>rosids</taxon>
        <taxon>fabids</taxon>
        <taxon>Fabales</taxon>
        <taxon>Fabaceae</taxon>
        <taxon>Papilionoideae</taxon>
        <taxon>50 kb inversion clade</taxon>
        <taxon>NPAAA clade</taxon>
        <taxon>Hologalegina</taxon>
        <taxon>IRL clade</taxon>
        <taxon>Trifolieae</taxon>
        <taxon>Trifolium</taxon>
    </lineage>
</organism>
<sequence>MFPLKRKLSSSYTCTAVSHIAQRDPPPNHLCQEDFRYKEPVETFVEPSTLIPLLDRHEGAARGSSILGSRTTSQ</sequence>
<comment type="caution">
    <text evidence="1">The sequence shown here is derived from an EMBL/GenBank/DDBJ whole genome shotgun (WGS) entry which is preliminary data.</text>
</comment>
<evidence type="ECO:0000313" key="2">
    <source>
        <dbReference type="Proteomes" id="UP000236291"/>
    </source>
</evidence>
<feature type="non-terminal residue" evidence="1">
    <location>
        <position position="74"/>
    </location>
</feature>